<accession>A0ABW9RP80</accession>
<comment type="subcellular location">
    <subcellularLocation>
        <location evidence="1">Membrane</location>
    </subcellularLocation>
</comment>
<evidence type="ECO:0000256" key="2">
    <source>
        <dbReference type="ARBA" id="ARBA00022448"/>
    </source>
</evidence>
<keyword evidence="5 7" id="KW-1133">Transmembrane helix</keyword>
<keyword evidence="10" id="KW-1185">Reference proteome</keyword>
<evidence type="ECO:0000256" key="3">
    <source>
        <dbReference type="ARBA" id="ARBA00022692"/>
    </source>
</evidence>
<keyword evidence="4" id="KW-0249">Electron transport</keyword>
<protein>
    <submittedName>
        <fullName evidence="9">Cytochrome B</fullName>
    </submittedName>
</protein>
<keyword evidence="2" id="KW-0813">Transport</keyword>
<feature type="transmembrane region" description="Helical" evidence="7">
    <location>
        <begin position="115"/>
        <end position="137"/>
    </location>
</feature>
<dbReference type="Proteomes" id="UP000798808">
    <property type="component" value="Unassembled WGS sequence"/>
</dbReference>
<name>A0ABW9RP80_9BACT</name>
<evidence type="ECO:0000256" key="5">
    <source>
        <dbReference type="ARBA" id="ARBA00022989"/>
    </source>
</evidence>
<dbReference type="RefSeq" id="WP_155172642.1">
    <property type="nucleotide sequence ID" value="NZ_BAAAFL010000002.1"/>
</dbReference>
<evidence type="ECO:0000259" key="8">
    <source>
        <dbReference type="PROSITE" id="PS50939"/>
    </source>
</evidence>
<keyword evidence="6 7" id="KW-0472">Membrane</keyword>
<reference evidence="9 10" key="1">
    <citation type="submission" date="2019-02" db="EMBL/GenBank/DDBJ databases">
        <authorList>
            <person name="Goldberg S.R."/>
            <person name="Haltli B.A."/>
            <person name="Correa H."/>
            <person name="Russell K.G."/>
        </authorList>
    </citation>
    <scope>NUCLEOTIDE SEQUENCE [LARGE SCALE GENOMIC DNA]</scope>
    <source>
        <strain evidence="9 10">JCM 16186</strain>
    </source>
</reference>
<evidence type="ECO:0000256" key="7">
    <source>
        <dbReference type="SAM" id="Phobius"/>
    </source>
</evidence>
<sequence>MEILRHAHSGLRWFVLIALILAIVNAVGKTNGSKPFTDKDKKYGLFALIFTHLQFVLGLVLYFTSPKVVFAASAMKSDVLRFFLVEHIAIMLVAVVLITIGYSKSKRAETDGKKFKSILIFYLIGLILILAGIPWPFMDYGASWF</sequence>
<keyword evidence="3 7" id="KW-0812">Transmembrane</keyword>
<feature type="transmembrane region" description="Helical" evidence="7">
    <location>
        <begin position="43"/>
        <end position="63"/>
    </location>
</feature>
<gene>
    <name evidence="9" type="ORF">E1163_13465</name>
</gene>
<evidence type="ECO:0000313" key="10">
    <source>
        <dbReference type="Proteomes" id="UP000798808"/>
    </source>
</evidence>
<evidence type="ECO:0000313" key="9">
    <source>
        <dbReference type="EMBL" id="MTI25959.1"/>
    </source>
</evidence>
<evidence type="ECO:0000256" key="6">
    <source>
        <dbReference type="ARBA" id="ARBA00023136"/>
    </source>
</evidence>
<evidence type="ECO:0000256" key="1">
    <source>
        <dbReference type="ARBA" id="ARBA00004370"/>
    </source>
</evidence>
<organism evidence="9 10">
    <name type="scientific">Fulvivirga kasyanovii</name>
    <dbReference type="NCBI Taxonomy" id="396812"/>
    <lineage>
        <taxon>Bacteria</taxon>
        <taxon>Pseudomonadati</taxon>
        <taxon>Bacteroidota</taxon>
        <taxon>Cytophagia</taxon>
        <taxon>Cytophagales</taxon>
        <taxon>Fulvivirgaceae</taxon>
        <taxon>Fulvivirga</taxon>
    </lineage>
</organism>
<comment type="caution">
    <text evidence="9">The sequence shown here is derived from an EMBL/GenBank/DDBJ whole genome shotgun (WGS) entry which is preliminary data.</text>
</comment>
<feature type="transmembrane region" description="Helical" evidence="7">
    <location>
        <begin position="83"/>
        <end position="103"/>
    </location>
</feature>
<proteinExistence type="predicted"/>
<dbReference type="EMBL" id="SMLW01000554">
    <property type="protein sequence ID" value="MTI25959.1"/>
    <property type="molecule type" value="Genomic_DNA"/>
</dbReference>
<feature type="domain" description="Cytochrome b561" evidence="8">
    <location>
        <begin position="1"/>
        <end position="140"/>
    </location>
</feature>
<dbReference type="PROSITE" id="PS50939">
    <property type="entry name" value="CYTOCHROME_B561"/>
    <property type="match status" value="1"/>
</dbReference>
<dbReference type="InterPro" id="IPR006593">
    <property type="entry name" value="Cyt_b561/ferric_Rdtase_TM"/>
</dbReference>
<feature type="transmembrane region" description="Helical" evidence="7">
    <location>
        <begin position="12"/>
        <end position="31"/>
    </location>
</feature>
<evidence type="ECO:0000256" key="4">
    <source>
        <dbReference type="ARBA" id="ARBA00022982"/>
    </source>
</evidence>